<evidence type="ECO:0000313" key="7">
    <source>
        <dbReference type="Proteomes" id="UP000326396"/>
    </source>
</evidence>
<comment type="caution">
    <text evidence="6">The sequence shown here is derived from an EMBL/GenBank/DDBJ whole genome shotgun (WGS) entry which is preliminary data.</text>
</comment>
<keyword evidence="4" id="KW-0676">Redox-active center</keyword>
<gene>
    <name evidence="6" type="ORF">E3N88_11449</name>
</gene>
<evidence type="ECO:0000256" key="4">
    <source>
        <dbReference type="ARBA" id="ARBA00023284"/>
    </source>
</evidence>
<evidence type="ECO:0000313" key="6">
    <source>
        <dbReference type="EMBL" id="KAD6120178.1"/>
    </source>
</evidence>
<feature type="domain" description="Glutaredoxin" evidence="5">
    <location>
        <begin position="80"/>
        <end position="126"/>
    </location>
</feature>
<protein>
    <recommendedName>
        <fullName evidence="5">Glutaredoxin domain-containing protein</fullName>
    </recommendedName>
</protein>
<evidence type="ECO:0000256" key="2">
    <source>
        <dbReference type="ARBA" id="ARBA00007568"/>
    </source>
</evidence>
<comment type="similarity">
    <text evidence="2">Belongs to the glutaredoxin family. CC-type subfamily.</text>
</comment>
<dbReference type="PROSITE" id="PS51354">
    <property type="entry name" value="GLUTAREDOXIN_2"/>
    <property type="match status" value="2"/>
</dbReference>
<dbReference type="OrthoDB" id="418495at2759"/>
<evidence type="ECO:0000259" key="5">
    <source>
        <dbReference type="Pfam" id="PF00462"/>
    </source>
</evidence>
<dbReference type="InterPro" id="IPR011905">
    <property type="entry name" value="GlrX-like_pln_2"/>
</dbReference>
<dbReference type="EMBL" id="SZYD01000005">
    <property type="protein sequence ID" value="KAD6120178.1"/>
    <property type="molecule type" value="Genomic_DNA"/>
</dbReference>
<dbReference type="InterPro" id="IPR002109">
    <property type="entry name" value="Glutaredoxin"/>
</dbReference>
<sequence length="283" mass="30825">MHGIILSVESPSDYVEDVFQVGNILSERNKAKSAQPPRIDLVAIRVVKKGRICNKAPSNQNSQDEFENRKVKCNQILLKSIKALFYELGASPEIHEVDHDADMERALKRLGCNPAIPAVFIGGKYVGSARDVISLHVDGSLKQKLIEASSKMGGPIGLCNQPKSALVQNEVMGSSHEKQPFAQKCRVRLHISDRETSSPLHKAGAKSSTSLFQELGVKPLVHELDHDPDGWEIEKALVNQGCNPPPIPVVFIGGNLVGSINEVMSLHLRGALIPLLGPYQTLA</sequence>
<name>A0A5N6PEH3_9ASTR</name>
<organism evidence="6 7">
    <name type="scientific">Mikania micrantha</name>
    <name type="common">bitter vine</name>
    <dbReference type="NCBI Taxonomy" id="192012"/>
    <lineage>
        <taxon>Eukaryota</taxon>
        <taxon>Viridiplantae</taxon>
        <taxon>Streptophyta</taxon>
        <taxon>Embryophyta</taxon>
        <taxon>Tracheophyta</taxon>
        <taxon>Spermatophyta</taxon>
        <taxon>Magnoliopsida</taxon>
        <taxon>eudicotyledons</taxon>
        <taxon>Gunneridae</taxon>
        <taxon>Pentapetalae</taxon>
        <taxon>asterids</taxon>
        <taxon>campanulids</taxon>
        <taxon>Asterales</taxon>
        <taxon>Asteraceae</taxon>
        <taxon>Asteroideae</taxon>
        <taxon>Heliantheae alliance</taxon>
        <taxon>Eupatorieae</taxon>
        <taxon>Mikania</taxon>
    </lineage>
</organism>
<dbReference type="AlphaFoldDB" id="A0A5N6PEH3"/>
<dbReference type="PANTHER" id="PTHR10168">
    <property type="entry name" value="GLUTAREDOXIN"/>
    <property type="match status" value="1"/>
</dbReference>
<dbReference type="InterPro" id="IPR036249">
    <property type="entry name" value="Thioredoxin-like_sf"/>
</dbReference>
<comment type="subcellular location">
    <subcellularLocation>
        <location evidence="1">Cytoplasm</location>
    </subcellularLocation>
</comment>
<dbReference type="Gene3D" id="3.40.30.10">
    <property type="entry name" value="Glutaredoxin"/>
    <property type="match status" value="2"/>
</dbReference>
<keyword evidence="3" id="KW-0963">Cytoplasm</keyword>
<dbReference type="Proteomes" id="UP000326396">
    <property type="component" value="Linkage Group LG13"/>
</dbReference>
<dbReference type="GO" id="GO:0005737">
    <property type="term" value="C:cytoplasm"/>
    <property type="evidence" value="ECO:0007669"/>
    <property type="project" value="UniProtKB-SubCell"/>
</dbReference>
<keyword evidence="7" id="KW-1185">Reference proteome</keyword>
<proteinExistence type="inferred from homology"/>
<reference evidence="6 7" key="1">
    <citation type="submission" date="2019-05" db="EMBL/GenBank/DDBJ databases">
        <title>Mikania micrantha, genome provides insights into the molecular mechanism of rapid growth.</title>
        <authorList>
            <person name="Liu B."/>
        </authorList>
    </citation>
    <scope>NUCLEOTIDE SEQUENCE [LARGE SCALE GENOMIC DNA]</scope>
    <source>
        <strain evidence="6">NLD-2019</strain>
        <tissue evidence="6">Leaf</tissue>
    </source>
</reference>
<dbReference type="SUPFAM" id="SSF52833">
    <property type="entry name" value="Thioredoxin-like"/>
    <property type="match status" value="2"/>
</dbReference>
<dbReference type="Pfam" id="PF00462">
    <property type="entry name" value="Glutaredoxin"/>
    <property type="match status" value="1"/>
</dbReference>
<evidence type="ECO:0000256" key="1">
    <source>
        <dbReference type="ARBA" id="ARBA00004496"/>
    </source>
</evidence>
<evidence type="ECO:0000256" key="3">
    <source>
        <dbReference type="ARBA" id="ARBA00022490"/>
    </source>
</evidence>
<accession>A0A5N6PEH3</accession>